<keyword evidence="3" id="KW-1185">Reference proteome</keyword>
<evidence type="ECO:0000313" key="3">
    <source>
        <dbReference type="Proteomes" id="UP000076842"/>
    </source>
</evidence>
<dbReference type="EMBL" id="KV423952">
    <property type="protein sequence ID" value="KZT58338.1"/>
    <property type="molecule type" value="Genomic_DNA"/>
</dbReference>
<dbReference type="AlphaFoldDB" id="A0A165GQ65"/>
<feature type="region of interest" description="Disordered" evidence="1">
    <location>
        <begin position="68"/>
        <end position="130"/>
    </location>
</feature>
<proteinExistence type="predicted"/>
<dbReference type="InParanoid" id="A0A165GQ65"/>
<organism evidence="2 3">
    <name type="scientific">Calocera cornea HHB12733</name>
    <dbReference type="NCBI Taxonomy" id="1353952"/>
    <lineage>
        <taxon>Eukaryota</taxon>
        <taxon>Fungi</taxon>
        <taxon>Dikarya</taxon>
        <taxon>Basidiomycota</taxon>
        <taxon>Agaricomycotina</taxon>
        <taxon>Dacrymycetes</taxon>
        <taxon>Dacrymycetales</taxon>
        <taxon>Dacrymycetaceae</taxon>
        <taxon>Calocera</taxon>
    </lineage>
</organism>
<feature type="compositionally biased region" description="Polar residues" evidence="1">
    <location>
        <begin position="80"/>
        <end position="92"/>
    </location>
</feature>
<accession>A0A165GQ65</accession>
<protein>
    <submittedName>
        <fullName evidence="2">Uncharacterized protein</fullName>
    </submittedName>
</protein>
<dbReference type="Proteomes" id="UP000076842">
    <property type="component" value="Unassembled WGS sequence"/>
</dbReference>
<feature type="compositionally biased region" description="Low complexity" evidence="1">
    <location>
        <begin position="110"/>
        <end position="130"/>
    </location>
</feature>
<evidence type="ECO:0000313" key="2">
    <source>
        <dbReference type="EMBL" id="KZT58338.1"/>
    </source>
</evidence>
<reference evidence="2 3" key="1">
    <citation type="journal article" date="2016" name="Mol. Biol. Evol.">
        <title>Comparative Genomics of Early-Diverging Mushroom-Forming Fungi Provides Insights into the Origins of Lignocellulose Decay Capabilities.</title>
        <authorList>
            <person name="Nagy L.G."/>
            <person name="Riley R."/>
            <person name="Tritt A."/>
            <person name="Adam C."/>
            <person name="Daum C."/>
            <person name="Floudas D."/>
            <person name="Sun H."/>
            <person name="Yadav J.S."/>
            <person name="Pangilinan J."/>
            <person name="Larsson K.H."/>
            <person name="Matsuura K."/>
            <person name="Barry K."/>
            <person name="Labutti K."/>
            <person name="Kuo R."/>
            <person name="Ohm R.A."/>
            <person name="Bhattacharya S.S."/>
            <person name="Shirouzu T."/>
            <person name="Yoshinaga Y."/>
            <person name="Martin F.M."/>
            <person name="Grigoriev I.V."/>
            <person name="Hibbett D.S."/>
        </authorList>
    </citation>
    <scope>NUCLEOTIDE SEQUENCE [LARGE SCALE GENOMIC DNA]</scope>
    <source>
        <strain evidence="2 3">HHB12733</strain>
    </source>
</reference>
<evidence type="ECO:0000256" key="1">
    <source>
        <dbReference type="SAM" id="MobiDB-lite"/>
    </source>
</evidence>
<sequence>MGHPTPLALRRMEAHGTGCLVSKHRGGPLGRDARSRPAWEWTTTCVALHNTSYNIHIHSIFRDGISSTATRVEQAHDTQRTPTHSHSSTDQPAPTPSAHQRPRQPPTDPSLPQHQPQPQHQHLAPPSSRW</sequence>
<gene>
    <name evidence="2" type="ORF">CALCODRAFT_242611</name>
</gene>
<name>A0A165GQ65_9BASI</name>